<evidence type="ECO:0000256" key="8">
    <source>
        <dbReference type="SAM" id="Phobius"/>
    </source>
</evidence>
<dbReference type="NCBIfam" id="TIGR03025">
    <property type="entry name" value="EPS_sugtrans"/>
    <property type="match status" value="1"/>
</dbReference>
<keyword evidence="4 8" id="KW-0812">Transmembrane</keyword>
<comment type="caution">
    <text evidence="10">The sequence shown here is derived from an EMBL/GenBank/DDBJ whole genome shotgun (WGS) entry which is preliminary data.</text>
</comment>
<evidence type="ECO:0000256" key="2">
    <source>
        <dbReference type="ARBA" id="ARBA00006464"/>
    </source>
</evidence>
<dbReference type="PANTHER" id="PTHR30576:SF0">
    <property type="entry name" value="UNDECAPRENYL-PHOSPHATE N-ACETYLGALACTOSAMINYL 1-PHOSPHATE TRANSFERASE-RELATED"/>
    <property type="match status" value="1"/>
</dbReference>
<gene>
    <name evidence="10" type="ORF">NCCP691_25390</name>
</gene>
<feature type="transmembrane region" description="Helical" evidence="8">
    <location>
        <begin position="112"/>
        <end position="136"/>
    </location>
</feature>
<keyword evidence="3" id="KW-0808">Transferase</keyword>
<dbReference type="EMBL" id="BPMK01000010">
    <property type="protein sequence ID" value="GIZ52525.1"/>
    <property type="molecule type" value="Genomic_DNA"/>
</dbReference>
<comment type="similarity">
    <text evidence="2">Belongs to the bacterial sugar transferase family.</text>
</comment>
<feature type="domain" description="Bacterial sugar transferase" evidence="9">
    <location>
        <begin position="310"/>
        <end position="494"/>
    </location>
</feature>
<dbReference type="Pfam" id="PF13727">
    <property type="entry name" value="CoA_binding_3"/>
    <property type="match status" value="1"/>
</dbReference>
<dbReference type="NCBIfam" id="TIGR03023">
    <property type="entry name" value="WcaJ_sugtrans"/>
    <property type="match status" value="1"/>
</dbReference>
<dbReference type="Pfam" id="PF02397">
    <property type="entry name" value="Bac_transf"/>
    <property type="match status" value="1"/>
</dbReference>
<dbReference type="InterPro" id="IPR003362">
    <property type="entry name" value="Bact_transf"/>
</dbReference>
<evidence type="ECO:0000256" key="3">
    <source>
        <dbReference type="ARBA" id="ARBA00022679"/>
    </source>
</evidence>
<protein>
    <submittedName>
        <fullName evidence="10">Undecaprenyl-phosphate glucose phosphotransferase</fullName>
    </submittedName>
</protein>
<sequence>MDNQLDPALLINSTAPQDPNSTRTQSDAPARPVPPPRGLYQWKTLLNLLRGADLAAVVAAGLLGHLMRFGTWLPNTSSAHLFLYLSSITTVVSLHLSHSYRVRTVKSFSEQLSALFVGGVGALLAILACGYLSGSLHDYSRIWVLATTVVAATLLLANRIAVTLLLRRGIASGHFLERIVMVGANEQADRMIATIRCEESSNVRILGMFEDRINRPLPALHGVPILGSTDDLLAYVRQNRVDRIVVTLPWVGSDRVDALLKKMRTVPVRVDLVPHEIIWQFPAIEMERLGGVPLLTIANGKVDEQMGMVKRLEDLAISSLLLLAASPVLMLTALAIKLDSRGPVIFKQKRHGFNNQIFDVYKFRSMRVADSAAPNVVQATRGDARVTRVGRFIRKTSLDELPQLINVLKGDMSIVGPRPHAVQHNHQYAGIIADYFARHNVKPGITGWAQVNGLRGETDTDDKMRRRVEYDLHYIEHWSLWLDLKIILMTGVAVWFQDTAY</sequence>
<evidence type="ECO:0000256" key="5">
    <source>
        <dbReference type="ARBA" id="ARBA00022989"/>
    </source>
</evidence>
<reference evidence="10 11" key="1">
    <citation type="journal article" date="2022" name="Int. J. Syst. Evol. Microbiol.">
        <title>Noviherbaspirillum aridicola sp. nov., isolated from an arid soil in Pakistan.</title>
        <authorList>
            <person name="Khan I.U."/>
            <person name="Saqib M."/>
            <person name="Amin A."/>
            <person name="Hussain F."/>
            <person name="Li L."/>
            <person name="Liu Y.H."/>
            <person name="Fang B.Z."/>
            <person name="Ahmed I."/>
            <person name="Li W.J."/>
        </authorList>
    </citation>
    <scope>NUCLEOTIDE SEQUENCE [LARGE SCALE GENOMIC DNA]</scope>
    <source>
        <strain evidence="10 11">NCCP-691</strain>
    </source>
</reference>
<evidence type="ECO:0000256" key="4">
    <source>
        <dbReference type="ARBA" id="ARBA00022692"/>
    </source>
</evidence>
<feature type="transmembrane region" description="Helical" evidence="8">
    <location>
        <begin position="315"/>
        <end position="336"/>
    </location>
</feature>
<feature type="transmembrane region" description="Helical" evidence="8">
    <location>
        <begin position="79"/>
        <end position="100"/>
    </location>
</feature>
<keyword evidence="11" id="KW-1185">Reference proteome</keyword>
<dbReference type="InterPro" id="IPR017473">
    <property type="entry name" value="Undecaprenyl-P_gluc_Ptfrase"/>
</dbReference>
<evidence type="ECO:0000313" key="10">
    <source>
        <dbReference type="EMBL" id="GIZ52525.1"/>
    </source>
</evidence>
<name>A0ABQ4Q6W2_9BURK</name>
<evidence type="ECO:0000313" key="11">
    <source>
        <dbReference type="Proteomes" id="UP000887222"/>
    </source>
</evidence>
<keyword evidence="6 8" id="KW-0472">Membrane</keyword>
<comment type="subcellular location">
    <subcellularLocation>
        <location evidence="1">Membrane</location>
        <topology evidence="1">Multi-pass membrane protein</topology>
    </subcellularLocation>
</comment>
<dbReference type="Proteomes" id="UP000887222">
    <property type="component" value="Unassembled WGS sequence"/>
</dbReference>
<feature type="transmembrane region" description="Helical" evidence="8">
    <location>
        <begin position="142"/>
        <end position="166"/>
    </location>
</feature>
<dbReference type="RefSeq" id="WP_220808891.1">
    <property type="nucleotide sequence ID" value="NZ_BPMK01000010.1"/>
</dbReference>
<feature type="compositionally biased region" description="Polar residues" evidence="7">
    <location>
        <begin position="11"/>
        <end position="27"/>
    </location>
</feature>
<dbReference type="InterPro" id="IPR017475">
    <property type="entry name" value="EPS_sugar_tfrase"/>
</dbReference>
<evidence type="ECO:0000256" key="6">
    <source>
        <dbReference type="ARBA" id="ARBA00023136"/>
    </source>
</evidence>
<dbReference type="PANTHER" id="PTHR30576">
    <property type="entry name" value="COLANIC BIOSYNTHESIS UDP-GLUCOSE LIPID CARRIER TRANSFERASE"/>
    <property type="match status" value="1"/>
</dbReference>
<dbReference type="Gene3D" id="3.40.50.720">
    <property type="entry name" value="NAD(P)-binding Rossmann-like Domain"/>
    <property type="match status" value="1"/>
</dbReference>
<keyword evidence="5 8" id="KW-1133">Transmembrane helix</keyword>
<accession>A0ABQ4Q6W2</accession>
<evidence type="ECO:0000256" key="7">
    <source>
        <dbReference type="SAM" id="MobiDB-lite"/>
    </source>
</evidence>
<evidence type="ECO:0000256" key="1">
    <source>
        <dbReference type="ARBA" id="ARBA00004141"/>
    </source>
</evidence>
<proteinExistence type="inferred from homology"/>
<organism evidence="10 11">
    <name type="scientific">Noviherbaspirillum aridicola</name>
    <dbReference type="NCBI Taxonomy" id="2849687"/>
    <lineage>
        <taxon>Bacteria</taxon>
        <taxon>Pseudomonadati</taxon>
        <taxon>Pseudomonadota</taxon>
        <taxon>Betaproteobacteria</taxon>
        <taxon>Burkholderiales</taxon>
        <taxon>Oxalobacteraceae</taxon>
        <taxon>Noviherbaspirillum</taxon>
    </lineage>
</organism>
<feature type="region of interest" description="Disordered" evidence="7">
    <location>
        <begin position="1"/>
        <end position="34"/>
    </location>
</feature>
<feature type="transmembrane region" description="Helical" evidence="8">
    <location>
        <begin position="47"/>
        <end position="67"/>
    </location>
</feature>
<evidence type="ECO:0000259" key="9">
    <source>
        <dbReference type="Pfam" id="PF02397"/>
    </source>
</evidence>